<sequence>MLSIFLTGPRGNPGILPRALDRIFAALGGNVSESCKHQPVKYEDIILLDSQAQREAKDRRENYLAQKAPKAPKEPAPVVVSSSSASSQDFHSQASQSTDSHGFFDYRPVSEMDHEVIHDRDCLDEQAKYEVWVSFVEIYEDVAYDLLDMNNAVKTGRALRSGTLKITDEGDTCYARGLIEVPVFSAADAYHVMGLGRKNLHVAMTKLNDASSRSHSIFTVKLVKLALNGKEAFVTQLTFCDLAGTERANRTDNTGIRMKESQNINKDLHHLKECIEALRKSRSTKPGRKKEMVPYRNCKLTRLFRSFFSGRGRASMIVNISQCASDFDETVQAIRFGASAMRIMITMSKRESILLRQPGDYRKIAGKNVISVEVEESLADIDENDEEGSGAGMSDDEEFDDDDNAAGVSREHITETAQKVRGGGGSRTITKKPNPPTGSKTKTKQNRARRQDSNIKSHLKPRAQSADKPVRRGRQPMSIGGGRPLDDESTSEEASSTDATNTDSDTGRSSTAGEEEEDYGQEEDEDVNEADLTLGSAVRGARKIPEDFWEENCPFPEHRHEKDPRVRGLLLLLGSCQTQIKQSKALNMTNEMKVRKDLCDYYDKEREKQAREFQKLLKKREAEFEEDLQRQLKYQRDHDERMYQSRIDPSLVSFEQHEKDEEVDELRRENAHLRQQLEEAGNRTLD</sequence>
<dbReference type="GO" id="GO:0005634">
    <property type="term" value="C:nucleus"/>
    <property type="evidence" value="ECO:0007669"/>
    <property type="project" value="TreeGrafter"/>
</dbReference>
<dbReference type="Proteomes" id="UP000192578">
    <property type="component" value="Unassembled WGS sequence"/>
</dbReference>
<evidence type="ECO:0000256" key="6">
    <source>
        <dbReference type="ARBA" id="ARBA00023212"/>
    </source>
</evidence>
<feature type="compositionally biased region" description="Acidic residues" evidence="9">
    <location>
        <begin position="513"/>
        <end position="529"/>
    </location>
</feature>
<keyword evidence="8" id="KW-0175">Coiled coil</keyword>
<feature type="compositionally biased region" description="Low complexity" evidence="9">
    <location>
        <begin position="492"/>
        <end position="504"/>
    </location>
</feature>
<dbReference type="Pfam" id="PF00225">
    <property type="entry name" value="Kinesin"/>
    <property type="match status" value="1"/>
</dbReference>
<feature type="region of interest" description="Disordered" evidence="9">
    <location>
        <begin position="376"/>
        <end position="530"/>
    </location>
</feature>
<feature type="coiled-coil region" evidence="8">
    <location>
        <begin position="656"/>
        <end position="683"/>
    </location>
</feature>
<comment type="caution">
    <text evidence="11">The sequence shown here is derived from an EMBL/GenBank/DDBJ whole genome shotgun (WGS) entry which is preliminary data.</text>
</comment>
<proteinExistence type="inferred from homology"/>
<dbReference type="GO" id="GO:0008017">
    <property type="term" value="F:microtubule binding"/>
    <property type="evidence" value="ECO:0007669"/>
    <property type="project" value="InterPro"/>
</dbReference>
<keyword evidence="3" id="KW-0547">Nucleotide-binding</keyword>
<organism evidence="11 12">
    <name type="scientific">Hypsibius exemplaris</name>
    <name type="common">Freshwater tardigrade</name>
    <dbReference type="NCBI Taxonomy" id="2072580"/>
    <lineage>
        <taxon>Eukaryota</taxon>
        <taxon>Metazoa</taxon>
        <taxon>Ecdysozoa</taxon>
        <taxon>Tardigrada</taxon>
        <taxon>Eutardigrada</taxon>
        <taxon>Parachela</taxon>
        <taxon>Hypsibioidea</taxon>
        <taxon>Hypsibiidae</taxon>
        <taxon>Hypsibius</taxon>
    </lineage>
</organism>
<keyword evidence="5" id="KW-0505">Motor protein</keyword>
<keyword evidence="12" id="KW-1185">Reference proteome</keyword>
<dbReference type="GO" id="GO:0016887">
    <property type="term" value="F:ATP hydrolysis activity"/>
    <property type="evidence" value="ECO:0007669"/>
    <property type="project" value="TreeGrafter"/>
</dbReference>
<dbReference type="OrthoDB" id="2403182at2759"/>
<evidence type="ECO:0000256" key="4">
    <source>
        <dbReference type="ARBA" id="ARBA00022840"/>
    </source>
</evidence>
<comment type="subcellular location">
    <subcellularLocation>
        <location evidence="1">Cytoplasm</location>
        <location evidence="1">Cytoskeleton</location>
    </subcellularLocation>
</comment>
<dbReference type="GO" id="GO:0005524">
    <property type="term" value="F:ATP binding"/>
    <property type="evidence" value="ECO:0007669"/>
    <property type="project" value="UniProtKB-KW"/>
</dbReference>
<evidence type="ECO:0000256" key="9">
    <source>
        <dbReference type="SAM" id="MobiDB-lite"/>
    </source>
</evidence>
<feature type="region of interest" description="Disordered" evidence="9">
    <location>
        <begin position="58"/>
        <end position="101"/>
    </location>
</feature>
<dbReference type="InterPro" id="IPR027640">
    <property type="entry name" value="Kinesin-like_fam"/>
</dbReference>
<dbReference type="GO" id="GO:0007018">
    <property type="term" value="P:microtubule-based movement"/>
    <property type="evidence" value="ECO:0007669"/>
    <property type="project" value="InterPro"/>
</dbReference>
<keyword evidence="6" id="KW-0206">Cytoskeleton</keyword>
<evidence type="ECO:0000256" key="5">
    <source>
        <dbReference type="ARBA" id="ARBA00023175"/>
    </source>
</evidence>
<dbReference type="EMBL" id="MTYJ01000027">
    <property type="protein sequence ID" value="OQV20859.1"/>
    <property type="molecule type" value="Genomic_DNA"/>
</dbReference>
<dbReference type="GO" id="GO:0003777">
    <property type="term" value="F:microtubule motor activity"/>
    <property type="evidence" value="ECO:0007669"/>
    <property type="project" value="InterPro"/>
</dbReference>
<dbReference type="InterPro" id="IPR027417">
    <property type="entry name" value="P-loop_NTPase"/>
</dbReference>
<comment type="similarity">
    <text evidence="7">Belongs to the TRAFAC class myosin-kinesin ATPase superfamily. Kinesin family.</text>
</comment>
<name>A0A1W0X072_HYPEX</name>
<evidence type="ECO:0000256" key="2">
    <source>
        <dbReference type="ARBA" id="ARBA00022701"/>
    </source>
</evidence>
<dbReference type="PRINTS" id="PR00380">
    <property type="entry name" value="KINESINHEAVY"/>
</dbReference>
<accession>A0A1W0X072</accession>
<keyword evidence="4" id="KW-0067">ATP-binding</keyword>
<dbReference type="SUPFAM" id="SSF52540">
    <property type="entry name" value="P-loop containing nucleoside triphosphate hydrolases"/>
    <property type="match status" value="1"/>
</dbReference>
<keyword evidence="6" id="KW-0963">Cytoplasm</keyword>
<keyword evidence="2" id="KW-0493">Microtubule</keyword>
<feature type="compositionally biased region" description="Acidic residues" evidence="9">
    <location>
        <begin position="376"/>
        <end position="404"/>
    </location>
</feature>
<comment type="caution">
    <text evidence="7">Lacks conserved residue(s) required for the propagation of feature annotation.</text>
</comment>
<dbReference type="PANTHER" id="PTHR24115:SF1008">
    <property type="entry name" value="KINESIN-LIKE PROTEIN SUBITO"/>
    <property type="match status" value="1"/>
</dbReference>
<evidence type="ECO:0000313" key="12">
    <source>
        <dbReference type="Proteomes" id="UP000192578"/>
    </source>
</evidence>
<reference evidence="12" key="1">
    <citation type="submission" date="2017-01" db="EMBL/GenBank/DDBJ databases">
        <title>Comparative genomics of anhydrobiosis in the tardigrade Hypsibius dujardini.</title>
        <authorList>
            <person name="Yoshida Y."/>
            <person name="Koutsovoulos G."/>
            <person name="Laetsch D."/>
            <person name="Stevens L."/>
            <person name="Kumar S."/>
            <person name="Horikawa D."/>
            <person name="Ishino K."/>
            <person name="Komine S."/>
            <person name="Tomita M."/>
            <person name="Blaxter M."/>
            <person name="Arakawa K."/>
        </authorList>
    </citation>
    <scope>NUCLEOTIDE SEQUENCE [LARGE SCALE GENOMIC DNA]</scope>
    <source>
        <strain evidence="12">Z151</strain>
    </source>
</reference>
<evidence type="ECO:0000313" key="11">
    <source>
        <dbReference type="EMBL" id="OQV20859.1"/>
    </source>
</evidence>
<evidence type="ECO:0000256" key="7">
    <source>
        <dbReference type="PROSITE-ProRule" id="PRU00283"/>
    </source>
</evidence>
<dbReference type="AlphaFoldDB" id="A0A1W0X072"/>
<dbReference type="InterPro" id="IPR001752">
    <property type="entry name" value="Kinesin_motor_dom"/>
</dbReference>
<protein>
    <submittedName>
        <fullName evidence="11">Kinesin-like protein KIF20A</fullName>
    </submittedName>
</protein>
<evidence type="ECO:0000256" key="1">
    <source>
        <dbReference type="ARBA" id="ARBA00004245"/>
    </source>
</evidence>
<evidence type="ECO:0000259" key="10">
    <source>
        <dbReference type="PROSITE" id="PS50067"/>
    </source>
</evidence>
<gene>
    <name evidence="11" type="ORF">BV898_05201</name>
</gene>
<dbReference type="PANTHER" id="PTHR24115">
    <property type="entry name" value="KINESIN-RELATED"/>
    <property type="match status" value="1"/>
</dbReference>
<dbReference type="GO" id="GO:0005874">
    <property type="term" value="C:microtubule"/>
    <property type="evidence" value="ECO:0007669"/>
    <property type="project" value="UniProtKB-KW"/>
</dbReference>
<feature type="compositionally biased region" description="Low complexity" evidence="9">
    <location>
        <begin position="76"/>
        <end position="97"/>
    </location>
</feature>
<dbReference type="Gene3D" id="3.40.850.10">
    <property type="entry name" value="Kinesin motor domain"/>
    <property type="match status" value="1"/>
</dbReference>
<feature type="domain" description="Kinesin motor" evidence="10">
    <location>
        <begin position="1"/>
        <end position="343"/>
    </location>
</feature>
<dbReference type="SMART" id="SM00129">
    <property type="entry name" value="KISc"/>
    <property type="match status" value="1"/>
</dbReference>
<evidence type="ECO:0000256" key="3">
    <source>
        <dbReference type="ARBA" id="ARBA00022741"/>
    </source>
</evidence>
<dbReference type="PROSITE" id="PS50067">
    <property type="entry name" value="KINESIN_MOTOR_2"/>
    <property type="match status" value="1"/>
</dbReference>
<dbReference type="GO" id="GO:0005871">
    <property type="term" value="C:kinesin complex"/>
    <property type="evidence" value="ECO:0007669"/>
    <property type="project" value="TreeGrafter"/>
</dbReference>
<dbReference type="InterPro" id="IPR036961">
    <property type="entry name" value="Kinesin_motor_dom_sf"/>
</dbReference>
<evidence type="ECO:0000256" key="8">
    <source>
        <dbReference type="SAM" id="Coils"/>
    </source>
</evidence>